<dbReference type="KEGG" id="cci:CC1G_11595"/>
<evidence type="ECO:0000313" key="2">
    <source>
        <dbReference type="EMBL" id="EAU86876.1"/>
    </source>
</evidence>
<protein>
    <submittedName>
        <fullName evidence="2">Uncharacterized protein</fullName>
    </submittedName>
</protein>
<feature type="compositionally biased region" description="Low complexity" evidence="1">
    <location>
        <begin position="54"/>
        <end position="64"/>
    </location>
</feature>
<dbReference type="GeneID" id="6011465"/>
<proteinExistence type="predicted"/>
<sequence length="95" mass="10286">MASQANIVSLPSLSSSLHSLPQATSLSSLPIHPSMYAQRAAESEAKLQRALSKQASMPQQAQQPPMIPGYNVSGQQQQAYDPSSPLMMRKKKFST</sequence>
<dbReference type="RefSeq" id="XP_001834946.1">
    <property type="nucleotide sequence ID" value="XM_001834894.1"/>
</dbReference>
<dbReference type="VEuPathDB" id="FungiDB:CC1G_11595"/>
<dbReference type="EMBL" id="AACS02000012">
    <property type="protein sequence ID" value="EAU86876.1"/>
    <property type="molecule type" value="Genomic_DNA"/>
</dbReference>
<organism evidence="2 3">
    <name type="scientific">Coprinopsis cinerea (strain Okayama-7 / 130 / ATCC MYA-4618 / FGSC 9003)</name>
    <name type="common">Inky cap fungus</name>
    <name type="synonym">Hormographiella aspergillata</name>
    <dbReference type="NCBI Taxonomy" id="240176"/>
    <lineage>
        <taxon>Eukaryota</taxon>
        <taxon>Fungi</taxon>
        <taxon>Dikarya</taxon>
        <taxon>Basidiomycota</taxon>
        <taxon>Agaricomycotina</taxon>
        <taxon>Agaricomycetes</taxon>
        <taxon>Agaricomycetidae</taxon>
        <taxon>Agaricales</taxon>
        <taxon>Agaricineae</taxon>
        <taxon>Psathyrellaceae</taxon>
        <taxon>Coprinopsis</taxon>
    </lineage>
</organism>
<dbReference type="eggNOG" id="ENOG502RCDJ">
    <property type="taxonomic scope" value="Eukaryota"/>
</dbReference>
<dbReference type="OMA" id="PPLMMRK"/>
<feature type="compositionally biased region" description="Polar residues" evidence="1">
    <location>
        <begin position="72"/>
        <end position="81"/>
    </location>
</feature>
<dbReference type="Proteomes" id="UP000001861">
    <property type="component" value="Unassembled WGS sequence"/>
</dbReference>
<evidence type="ECO:0000256" key="1">
    <source>
        <dbReference type="SAM" id="MobiDB-lite"/>
    </source>
</evidence>
<keyword evidence="3" id="KW-1185">Reference proteome</keyword>
<evidence type="ECO:0000313" key="3">
    <source>
        <dbReference type="Proteomes" id="UP000001861"/>
    </source>
</evidence>
<feature type="region of interest" description="Disordered" evidence="1">
    <location>
        <begin position="37"/>
        <end position="95"/>
    </location>
</feature>
<dbReference type="STRING" id="240176.A8NMM1"/>
<comment type="caution">
    <text evidence="2">The sequence shown here is derived from an EMBL/GenBank/DDBJ whole genome shotgun (WGS) entry which is preliminary data.</text>
</comment>
<dbReference type="InParanoid" id="A8NMM1"/>
<dbReference type="AlphaFoldDB" id="A8NMM1"/>
<gene>
    <name evidence="2" type="ORF">CC1G_11595</name>
</gene>
<reference evidence="2 3" key="1">
    <citation type="journal article" date="2010" name="Proc. Natl. Acad. Sci. U.S.A.">
        <title>Insights into evolution of multicellular fungi from the assembled chromosomes of the mushroom Coprinopsis cinerea (Coprinus cinereus).</title>
        <authorList>
            <person name="Stajich J.E."/>
            <person name="Wilke S.K."/>
            <person name="Ahren D."/>
            <person name="Au C.H."/>
            <person name="Birren B.W."/>
            <person name="Borodovsky M."/>
            <person name="Burns C."/>
            <person name="Canback B."/>
            <person name="Casselton L.A."/>
            <person name="Cheng C.K."/>
            <person name="Deng J."/>
            <person name="Dietrich F.S."/>
            <person name="Fargo D.C."/>
            <person name="Farman M.L."/>
            <person name="Gathman A.C."/>
            <person name="Goldberg J."/>
            <person name="Guigo R."/>
            <person name="Hoegger P.J."/>
            <person name="Hooker J.B."/>
            <person name="Huggins A."/>
            <person name="James T.Y."/>
            <person name="Kamada T."/>
            <person name="Kilaru S."/>
            <person name="Kodira C."/>
            <person name="Kues U."/>
            <person name="Kupfer D."/>
            <person name="Kwan H.S."/>
            <person name="Lomsadze A."/>
            <person name="Li W."/>
            <person name="Lilly W.W."/>
            <person name="Ma L.J."/>
            <person name="Mackey A.J."/>
            <person name="Manning G."/>
            <person name="Martin F."/>
            <person name="Muraguchi H."/>
            <person name="Natvig D.O."/>
            <person name="Palmerini H."/>
            <person name="Ramesh M.A."/>
            <person name="Rehmeyer C.J."/>
            <person name="Roe B.A."/>
            <person name="Shenoy N."/>
            <person name="Stanke M."/>
            <person name="Ter-Hovhannisyan V."/>
            <person name="Tunlid A."/>
            <person name="Velagapudi R."/>
            <person name="Vision T.J."/>
            <person name="Zeng Q."/>
            <person name="Zolan M.E."/>
            <person name="Pukkila P.J."/>
        </authorList>
    </citation>
    <scope>NUCLEOTIDE SEQUENCE [LARGE SCALE GENOMIC DNA]</scope>
    <source>
        <strain evidence="3">Okayama-7 / 130 / ATCC MYA-4618 / FGSC 9003</strain>
    </source>
</reference>
<name>A8NMM1_COPC7</name>
<accession>A8NMM1</accession>
<dbReference type="OrthoDB" id="3267993at2759"/>